<comment type="caution">
    <text evidence="2">The sequence shown here is derived from an EMBL/GenBank/DDBJ whole genome shotgun (WGS) entry which is preliminary data.</text>
</comment>
<evidence type="ECO:0000313" key="3">
    <source>
        <dbReference type="Proteomes" id="UP001521116"/>
    </source>
</evidence>
<evidence type="ECO:0000259" key="1">
    <source>
        <dbReference type="Pfam" id="PF24864"/>
    </source>
</evidence>
<name>A0ABR3SNA6_9PEZI</name>
<keyword evidence="3" id="KW-1185">Reference proteome</keyword>
<dbReference type="Pfam" id="PF24864">
    <property type="entry name" value="DUF7730"/>
    <property type="match status" value="1"/>
</dbReference>
<dbReference type="EMBL" id="JAJVDC020000094">
    <property type="protein sequence ID" value="KAL1625503.1"/>
    <property type="molecule type" value="Genomic_DNA"/>
</dbReference>
<evidence type="ECO:0000313" key="2">
    <source>
        <dbReference type="EMBL" id="KAL1625503.1"/>
    </source>
</evidence>
<sequence length="299" mass="33925">MLSLYSCWKGGDARDSDASSGADDAQTCRPLLPLPAETAANQFQSPLFQLPAEVRAVVWEYAIGGELVHVEHSPTMRCHEPRQPTVPVSWAQLHREERLDCGKNWAQKDWLNHMNWHFTSSCCGKGAALPDGRVVPKGAILGLLLSCKRIYHEAFPFLYTRNTFDFKCPADFLCFTTSLPPSLQDPLRRIHMRLDLSWYLPRPESRWDTPPPWAWYQTCRALRDMQSLEEVQLTVNPTRRAGVVEEALEALDGWKIDGSLVVEMYEGADELREILAAKQSAFEVQTLVPWNSCFVTFAS</sequence>
<accession>A0ABR3SNA6</accession>
<protein>
    <recommendedName>
        <fullName evidence="1">DUF7730 domain-containing protein</fullName>
    </recommendedName>
</protein>
<organism evidence="2 3">
    <name type="scientific">Neofusicoccum ribis</name>
    <dbReference type="NCBI Taxonomy" id="45134"/>
    <lineage>
        <taxon>Eukaryota</taxon>
        <taxon>Fungi</taxon>
        <taxon>Dikarya</taxon>
        <taxon>Ascomycota</taxon>
        <taxon>Pezizomycotina</taxon>
        <taxon>Dothideomycetes</taxon>
        <taxon>Dothideomycetes incertae sedis</taxon>
        <taxon>Botryosphaeriales</taxon>
        <taxon>Botryosphaeriaceae</taxon>
        <taxon>Neofusicoccum</taxon>
    </lineage>
</organism>
<dbReference type="Proteomes" id="UP001521116">
    <property type="component" value="Unassembled WGS sequence"/>
</dbReference>
<reference evidence="2 3" key="1">
    <citation type="submission" date="2024-02" db="EMBL/GenBank/DDBJ databases">
        <title>De novo assembly and annotation of 12 fungi associated with fruit tree decline syndrome in Ontario, Canada.</title>
        <authorList>
            <person name="Sulman M."/>
            <person name="Ellouze W."/>
            <person name="Ilyukhin E."/>
        </authorList>
    </citation>
    <scope>NUCLEOTIDE SEQUENCE [LARGE SCALE GENOMIC DNA]</scope>
    <source>
        <strain evidence="2 3">M1-105</strain>
    </source>
</reference>
<proteinExistence type="predicted"/>
<dbReference type="InterPro" id="IPR056632">
    <property type="entry name" value="DUF7730"/>
</dbReference>
<feature type="domain" description="DUF7730" evidence="1">
    <location>
        <begin position="41"/>
        <end position="237"/>
    </location>
</feature>
<gene>
    <name evidence="2" type="ORF">SLS56_007325</name>
</gene>
<dbReference type="PANTHER" id="PTHR38790">
    <property type="entry name" value="2EXR DOMAIN-CONTAINING PROTEIN-RELATED"/>
    <property type="match status" value="1"/>
</dbReference>